<evidence type="ECO:0000256" key="5">
    <source>
        <dbReference type="ARBA" id="ARBA00023125"/>
    </source>
</evidence>
<dbReference type="PROSITE" id="PS50848">
    <property type="entry name" value="START"/>
    <property type="match status" value="1"/>
</dbReference>
<dbReference type="EMBL" id="JAYDYQ010002687">
    <property type="protein sequence ID" value="KAK4479612.1"/>
    <property type="molecule type" value="Genomic_DNA"/>
</dbReference>
<evidence type="ECO:0000256" key="4">
    <source>
        <dbReference type="ARBA" id="ARBA00023054"/>
    </source>
</evidence>
<dbReference type="SUPFAM" id="SSF55961">
    <property type="entry name" value="Bet v1-like"/>
    <property type="match status" value="2"/>
</dbReference>
<feature type="region of interest" description="Disordered" evidence="11">
    <location>
        <begin position="28"/>
        <end position="103"/>
    </location>
</feature>
<keyword evidence="5 9" id="KW-0238">DNA-binding</keyword>
<feature type="region of interest" description="Disordered" evidence="11">
    <location>
        <begin position="1"/>
        <end position="20"/>
    </location>
</feature>
<keyword evidence="15" id="KW-1185">Reference proteome</keyword>
<sequence length="681" mass="76489">MSNTPPPPPPPTPTPNFHARDLSLTLAGIFQEGGGTTGPREEETHVEISSENSAPGKSRSDYDDFELAEAEDHNNIDADEDEDEDDGDNKIKKRKKYHRHTPEQIKEMEALFKDSPHPDEKQRLQLSKQLGLHPKQVKFWFQNRRTQIKVEKLRSIIAKNSSQNSSSYTSGNNQENKSSFDCYTGIFALEKSRIMDAVNKAMDELRKMATFEKPLWIRSYETGREILNYDEYLKEFRKENSDTMQPNKSIEVSREKGVVFVELSWLVQSFMDVNQWKELFPCLISKAATIDVVSDGEGADKLDGAVQLMFVEVQLLTPMVAAREVYFVRYCKKLCPNQWAIVDVSIDKVEDNIDASMQKCRKRPSGCIIEDKFNGHCEVTWVEHLESQKSSVHSMYRTIVNNGLAFGAKHWVSTLQQQCERLAFFVATNVPTKNSSGVDTLAGRKSLLTLAQRMNRSFCRALGASSYNSWNKLGNRTGIDIRLSSRKNLNDTGEPLGTILSAASSVWLSVSHNVLFDFLRDENRRNQWDIMSNETPVQIIAHLAKGKARGNAVTVLSIETEEKNMWILQDSSTNDYESMVVYAPVDINGLQSVMAGCDSSNTAILSSGFSILPDGIKSRPLVITSREDENGTEGGSLLTIVFQILMSNSPTAKLSMESVDTVNTLVSCTLQNIKKSLLCED</sequence>
<evidence type="ECO:0000256" key="2">
    <source>
        <dbReference type="ARBA" id="ARBA00006789"/>
    </source>
</evidence>
<accession>A0ABR0CRV6</accession>
<dbReference type="Pfam" id="PF01852">
    <property type="entry name" value="START"/>
    <property type="match status" value="1"/>
</dbReference>
<dbReference type="InterPro" id="IPR042160">
    <property type="entry name" value="HD-Zip_IV"/>
</dbReference>
<dbReference type="InterPro" id="IPR009057">
    <property type="entry name" value="Homeodomain-like_sf"/>
</dbReference>
<keyword evidence="6 9" id="KW-0371">Homeobox</keyword>
<dbReference type="Gene3D" id="3.30.530.20">
    <property type="match status" value="1"/>
</dbReference>
<dbReference type="PANTHER" id="PTHR45654:SF24">
    <property type="entry name" value="HOMEOBOX-LEUCINE ZIPPER PROTEIN GLABRA 2"/>
    <property type="match status" value="1"/>
</dbReference>
<feature type="domain" description="Homeobox" evidence="12">
    <location>
        <begin position="91"/>
        <end position="151"/>
    </location>
</feature>
<keyword evidence="4" id="KW-0175">Coiled coil</keyword>
<comment type="similarity">
    <text evidence="2">Belongs to the HD-ZIP homeobox family. Class IV subfamily.</text>
</comment>
<dbReference type="InterPro" id="IPR001356">
    <property type="entry name" value="HD"/>
</dbReference>
<dbReference type="Pfam" id="PF25797">
    <property type="entry name" value="PDF2_C"/>
    <property type="match status" value="1"/>
</dbReference>
<evidence type="ECO:0000259" key="12">
    <source>
        <dbReference type="PROSITE" id="PS50071"/>
    </source>
</evidence>
<evidence type="ECO:0000259" key="13">
    <source>
        <dbReference type="PROSITE" id="PS50848"/>
    </source>
</evidence>
<gene>
    <name evidence="14" type="ORF">RD792_015138</name>
</gene>
<feature type="compositionally biased region" description="Basic and acidic residues" evidence="11">
    <location>
        <begin position="39"/>
        <end position="48"/>
    </location>
</feature>
<reference evidence="14 15" key="1">
    <citation type="journal article" date="2023" name="bioRxiv">
        <title>Genome report: Whole genome sequence and annotation of Penstemon davidsonii.</title>
        <authorList>
            <person name="Ostevik K.L."/>
            <person name="Alabady M."/>
            <person name="Zhang M."/>
            <person name="Rausher M.D."/>
        </authorList>
    </citation>
    <scope>NUCLEOTIDE SEQUENCE [LARGE SCALE GENOMIC DNA]</scope>
    <source>
        <strain evidence="14">DNT005</strain>
        <tissue evidence="14">Whole leaf</tissue>
    </source>
</reference>
<dbReference type="InterPro" id="IPR017970">
    <property type="entry name" value="Homeobox_CS"/>
</dbReference>
<dbReference type="Proteomes" id="UP001291926">
    <property type="component" value="Unassembled WGS sequence"/>
</dbReference>
<dbReference type="PROSITE" id="PS00027">
    <property type="entry name" value="HOMEOBOX_1"/>
    <property type="match status" value="1"/>
</dbReference>
<feature type="compositionally biased region" description="Acidic residues" evidence="11">
    <location>
        <begin position="77"/>
        <end position="87"/>
    </location>
</feature>
<evidence type="ECO:0000256" key="9">
    <source>
        <dbReference type="PROSITE-ProRule" id="PRU00108"/>
    </source>
</evidence>
<dbReference type="InterPro" id="IPR002913">
    <property type="entry name" value="START_lipid-bd_dom"/>
</dbReference>
<dbReference type="PANTHER" id="PTHR45654">
    <property type="entry name" value="HOMEOBOX-LEUCINE ZIPPER PROTEIN MERISTEM L1"/>
    <property type="match status" value="1"/>
</dbReference>
<dbReference type="CDD" id="cd08875">
    <property type="entry name" value="START_ArGLABRA2_like"/>
    <property type="match status" value="1"/>
</dbReference>
<dbReference type="Pfam" id="PF00046">
    <property type="entry name" value="Homeodomain"/>
    <property type="match status" value="1"/>
</dbReference>
<evidence type="ECO:0000256" key="7">
    <source>
        <dbReference type="ARBA" id="ARBA00023163"/>
    </source>
</evidence>
<dbReference type="InterPro" id="IPR023393">
    <property type="entry name" value="START-like_dom_sf"/>
</dbReference>
<dbReference type="SUPFAM" id="SSF46689">
    <property type="entry name" value="Homeodomain-like"/>
    <property type="match status" value="1"/>
</dbReference>
<organism evidence="14 15">
    <name type="scientific">Penstemon davidsonii</name>
    <dbReference type="NCBI Taxonomy" id="160366"/>
    <lineage>
        <taxon>Eukaryota</taxon>
        <taxon>Viridiplantae</taxon>
        <taxon>Streptophyta</taxon>
        <taxon>Embryophyta</taxon>
        <taxon>Tracheophyta</taxon>
        <taxon>Spermatophyta</taxon>
        <taxon>Magnoliopsida</taxon>
        <taxon>eudicotyledons</taxon>
        <taxon>Gunneridae</taxon>
        <taxon>Pentapetalae</taxon>
        <taxon>asterids</taxon>
        <taxon>lamiids</taxon>
        <taxon>Lamiales</taxon>
        <taxon>Plantaginaceae</taxon>
        <taxon>Cheloneae</taxon>
        <taxon>Penstemon</taxon>
    </lineage>
</organism>
<evidence type="ECO:0000256" key="8">
    <source>
        <dbReference type="ARBA" id="ARBA00023242"/>
    </source>
</evidence>
<proteinExistence type="inferred from homology"/>
<keyword evidence="7" id="KW-0804">Transcription</keyword>
<evidence type="ECO:0000256" key="3">
    <source>
        <dbReference type="ARBA" id="ARBA00023015"/>
    </source>
</evidence>
<name>A0ABR0CRV6_9LAMI</name>
<dbReference type="SMART" id="SM00389">
    <property type="entry name" value="HOX"/>
    <property type="match status" value="1"/>
</dbReference>
<feature type="domain" description="START" evidence="13">
    <location>
        <begin position="187"/>
        <end position="424"/>
    </location>
</feature>
<dbReference type="PROSITE" id="PS50071">
    <property type="entry name" value="HOMEOBOX_2"/>
    <property type="match status" value="1"/>
</dbReference>
<evidence type="ECO:0000313" key="15">
    <source>
        <dbReference type="Proteomes" id="UP001291926"/>
    </source>
</evidence>
<dbReference type="SMART" id="SM00234">
    <property type="entry name" value="START"/>
    <property type="match status" value="1"/>
</dbReference>
<evidence type="ECO:0000256" key="11">
    <source>
        <dbReference type="SAM" id="MobiDB-lite"/>
    </source>
</evidence>
<dbReference type="InterPro" id="IPR057993">
    <property type="entry name" value="HD-Zip_IV_C"/>
</dbReference>
<feature type="DNA-binding region" description="Homeobox" evidence="9">
    <location>
        <begin position="93"/>
        <end position="152"/>
    </location>
</feature>
<feature type="compositionally biased region" description="Pro residues" evidence="11">
    <location>
        <begin position="1"/>
        <end position="14"/>
    </location>
</feature>
<keyword evidence="3" id="KW-0805">Transcription regulation</keyword>
<dbReference type="Gene3D" id="1.10.10.60">
    <property type="entry name" value="Homeodomain-like"/>
    <property type="match status" value="1"/>
</dbReference>
<comment type="caution">
    <text evidence="14">The sequence shown here is derived from an EMBL/GenBank/DDBJ whole genome shotgun (WGS) entry which is preliminary data.</text>
</comment>
<protein>
    <submittedName>
        <fullName evidence="14">Uncharacterized protein</fullName>
    </submittedName>
</protein>
<evidence type="ECO:0000313" key="14">
    <source>
        <dbReference type="EMBL" id="KAK4479612.1"/>
    </source>
</evidence>
<evidence type="ECO:0000256" key="6">
    <source>
        <dbReference type="ARBA" id="ARBA00023155"/>
    </source>
</evidence>
<keyword evidence="8 9" id="KW-0539">Nucleus</keyword>
<dbReference type="CDD" id="cd00086">
    <property type="entry name" value="homeodomain"/>
    <property type="match status" value="1"/>
</dbReference>
<comment type="subcellular location">
    <subcellularLocation>
        <location evidence="1 9 10">Nucleus</location>
    </subcellularLocation>
</comment>
<evidence type="ECO:0000256" key="1">
    <source>
        <dbReference type="ARBA" id="ARBA00004123"/>
    </source>
</evidence>
<evidence type="ECO:0000256" key="10">
    <source>
        <dbReference type="RuleBase" id="RU000682"/>
    </source>
</evidence>